<name>A0A1G4G3F1_9BACT</name>
<dbReference type="EMBL" id="LT608328">
    <property type="protein sequence ID" value="SCM55266.1"/>
    <property type="molecule type" value="Genomic_DNA"/>
</dbReference>
<organism evidence="1 2">
    <name type="scientific">Petrimonas mucosa</name>
    <dbReference type="NCBI Taxonomy" id="1642646"/>
    <lineage>
        <taxon>Bacteria</taxon>
        <taxon>Pseudomonadati</taxon>
        <taxon>Bacteroidota</taxon>
        <taxon>Bacteroidia</taxon>
        <taxon>Bacteroidales</taxon>
        <taxon>Dysgonomonadaceae</taxon>
        <taxon>Petrimonas</taxon>
    </lineage>
</organism>
<evidence type="ECO:0008006" key="3">
    <source>
        <dbReference type="Google" id="ProtNLM"/>
    </source>
</evidence>
<sequence>MSDTGFITEAQQNEVVSALKDSLGEPSYFRIERGVRQVASLWRESDGNADAFAGFCKNHFIADDAQLEILFSTLERNFEVLDGYFHKIDLLLKEPIQLERGEITPVDMIFGGYDVTAHLNDDLYANKIAFITALNFPFYSLQEKTEMGEKWSRKEWAYARMGDRFTARVPAAVQQKISGTITEADAYISDYNIFMGKLRNENGEQLFPDGMKLISHWGLRDELKSNYADTARGVEKQRMIYTVMKRIIDQTIPQQVINSDRFIWNPVTNQLSADGAETAATPEPDTRYRVFLNNFHAMRQLDSYYPHYPTQLARAFDATMEIRQEDVETLFKGLLASPEVKEVASFIESRLGRKLEPFDIWYDGFKARGGIPEEELTAITSRKYSNPKALEEDLPNILIRLGWKPEKAQEIASLIVVDPSRGAGHAWGATMRNDFAHLRTRIGSDGMDYKGYNIAIHEFGHTVEQTITMNDVDFHTLNGVPNTAFTEAVAFLFQKRDLELLGLKNPNPEDEHYLALDNFWACYEIMGVSLVDIRVWEWLYSHPDATPAQLKEAVITAAKEVWNTYYADVLGGKDETLLGIYSHMIDYPLYLPNYPMGHLIDFQIGQQVRGKNLADEMDRMYTQGRIIPQLWMKNAVGSGISIEPLLKSTKEALTALKK</sequence>
<proteinExistence type="predicted"/>
<dbReference type="STRING" id="1642646.ING2E5A_0185"/>
<gene>
    <name evidence="1" type="ORF">ING2E5A_0185</name>
</gene>
<keyword evidence="2" id="KW-1185">Reference proteome</keyword>
<dbReference type="KEGG" id="pmuc:ING2E5A_0185"/>
<dbReference type="Proteomes" id="UP000178485">
    <property type="component" value="Chromosome i"/>
</dbReference>
<reference evidence="1 2" key="1">
    <citation type="submission" date="2016-08" db="EMBL/GenBank/DDBJ databases">
        <authorList>
            <person name="Seilhamer J.J."/>
        </authorList>
    </citation>
    <scope>NUCLEOTIDE SEQUENCE [LARGE SCALE GENOMIC DNA]</scope>
    <source>
        <strain evidence="1">ING2-E5A</strain>
    </source>
</reference>
<dbReference type="Gene3D" id="1.10.1370.30">
    <property type="match status" value="1"/>
</dbReference>
<protein>
    <recommendedName>
        <fullName evidence="3">Peptidase M3A/M3B catalytic domain-containing protein</fullName>
    </recommendedName>
</protein>
<evidence type="ECO:0000313" key="1">
    <source>
        <dbReference type="EMBL" id="SCM55266.1"/>
    </source>
</evidence>
<evidence type="ECO:0000313" key="2">
    <source>
        <dbReference type="Proteomes" id="UP000178485"/>
    </source>
</evidence>
<dbReference type="RefSeq" id="WP_179946773.1">
    <property type="nucleotide sequence ID" value="NZ_DUQN01000054.1"/>
</dbReference>
<accession>A0A1G4G3F1</accession>
<dbReference type="AlphaFoldDB" id="A0A1G4G3F1"/>
<dbReference type="SUPFAM" id="SSF55486">
    <property type="entry name" value="Metalloproteases ('zincins'), catalytic domain"/>
    <property type="match status" value="1"/>
</dbReference>